<dbReference type="EC" id="3.1.2.4" evidence="2"/>
<sequence length="346" mass="37791">MSDINIRISGKAGRITLTRPDALNALTYDMCMAIDAALVEWATDDAVQVVILDAEGDKAFCAGGDIAEMYHTGIAGDLEYGRKFWRDEYRMNARIFEYRKPVVSFLQGFTMGGGVGIGCHGTQRVVGETSQISMPEAGIGLIPDVGGTLLLALAPGRLGEYLGVTNTRMGPDDAIFAGFADLYIEQDKWPALIAAMEADGDPICLQGAASEPSRGKLRDLADDVDRHFAGETLGDILTTLRQDSSDFATASLKLMGRNSPLSMACTVEMLHRLRGPMMNMRTALDLEYRFTHRSMEKSDFLEGIRALLIDKDRNPAWKFADMNVPTSAVSQMLMPLRGEALTFEEG</sequence>
<dbReference type="Pfam" id="PF16113">
    <property type="entry name" value="ECH_2"/>
    <property type="match status" value="1"/>
</dbReference>
<evidence type="ECO:0000256" key="1">
    <source>
        <dbReference type="ARBA" id="ARBA00001709"/>
    </source>
</evidence>
<comment type="caution">
    <text evidence="5">The sequence shown here is derived from an EMBL/GenBank/DDBJ whole genome shotgun (WGS) entry which is preliminary data.</text>
</comment>
<dbReference type="InterPro" id="IPR045004">
    <property type="entry name" value="ECH_dom"/>
</dbReference>
<accession>A0ABX0WA88</accession>
<dbReference type="RefSeq" id="WP_167684223.1">
    <property type="nucleotide sequence ID" value="NZ_QHLQ01000010.1"/>
</dbReference>
<dbReference type="PANTHER" id="PTHR43176:SF3">
    <property type="entry name" value="3-HYDROXYISOBUTYRYL-COA HYDROLASE, MITOCHONDRIAL"/>
    <property type="match status" value="1"/>
</dbReference>
<evidence type="ECO:0000313" key="5">
    <source>
        <dbReference type="EMBL" id="NIZ61580.1"/>
    </source>
</evidence>
<dbReference type="CDD" id="cd06558">
    <property type="entry name" value="crotonase-like"/>
    <property type="match status" value="1"/>
</dbReference>
<keyword evidence="6" id="KW-1185">Reference proteome</keyword>
<dbReference type="NCBIfam" id="NF004127">
    <property type="entry name" value="PRK05617.1"/>
    <property type="match status" value="1"/>
</dbReference>
<evidence type="ECO:0000313" key="6">
    <source>
        <dbReference type="Proteomes" id="UP001429564"/>
    </source>
</evidence>
<protein>
    <recommendedName>
        <fullName evidence="2">3-hydroxyisobutyryl-CoA hydrolase</fullName>
        <ecNumber evidence="2">3.1.2.4</ecNumber>
    </recommendedName>
</protein>
<name>A0ABX0WA88_9RHOB</name>
<organism evidence="5 6">
    <name type="scientific">Parasedimentitalea denitrificans</name>
    <dbReference type="NCBI Taxonomy" id="2211118"/>
    <lineage>
        <taxon>Bacteria</taxon>
        <taxon>Pseudomonadati</taxon>
        <taxon>Pseudomonadota</taxon>
        <taxon>Alphaproteobacteria</taxon>
        <taxon>Rhodobacterales</taxon>
        <taxon>Paracoccaceae</taxon>
        <taxon>Parasedimentitalea</taxon>
    </lineage>
</organism>
<gene>
    <name evidence="5" type="ORF">DL239_11395</name>
</gene>
<proteinExistence type="predicted"/>
<evidence type="ECO:0000259" key="4">
    <source>
        <dbReference type="Pfam" id="PF16113"/>
    </source>
</evidence>
<dbReference type="InterPro" id="IPR029045">
    <property type="entry name" value="ClpP/crotonase-like_dom_sf"/>
</dbReference>
<dbReference type="InterPro" id="IPR032259">
    <property type="entry name" value="HIBYL-CoA-H"/>
</dbReference>
<dbReference type="EMBL" id="QHLQ01000010">
    <property type="protein sequence ID" value="NIZ61580.1"/>
    <property type="molecule type" value="Genomic_DNA"/>
</dbReference>
<dbReference type="PANTHER" id="PTHR43176">
    <property type="entry name" value="3-HYDROXYISOBUTYRYL-COA HYDROLASE-RELATED"/>
    <property type="match status" value="1"/>
</dbReference>
<keyword evidence="3" id="KW-0378">Hydrolase</keyword>
<dbReference type="Proteomes" id="UP001429564">
    <property type="component" value="Unassembled WGS sequence"/>
</dbReference>
<evidence type="ECO:0000256" key="3">
    <source>
        <dbReference type="ARBA" id="ARBA00022801"/>
    </source>
</evidence>
<dbReference type="SUPFAM" id="SSF52096">
    <property type="entry name" value="ClpP/crotonase"/>
    <property type="match status" value="1"/>
</dbReference>
<comment type="catalytic activity">
    <reaction evidence="1">
        <text>3-hydroxy-2-methylpropanoyl-CoA + H2O = 3-hydroxy-2-methylpropanoate + CoA + H(+)</text>
        <dbReference type="Rhea" id="RHEA:20888"/>
        <dbReference type="ChEBI" id="CHEBI:11805"/>
        <dbReference type="ChEBI" id="CHEBI:15377"/>
        <dbReference type="ChEBI" id="CHEBI:15378"/>
        <dbReference type="ChEBI" id="CHEBI:57287"/>
        <dbReference type="ChEBI" id="CHEBI:57340"/>
        <dbReference type="EC" id="3.1.2.4"/>
    </reaction>
</comment>
<evidence type="ECO:0000256" key="2">
    <source>
        <dbReference type="ARBA" id="ARBA00011915"/>
    </source>
</evidence>
<dbReference type="Gene3D" id="3.90.226.10">
    <property type="entry name" value="2-enoyl-CoA Hydratase, Chain A, domain 1"/>
    <property type="match status" value="1"/>
</dbReference>
<feature type="domain" description="Enoyl-CoA hydratase/isomerase" evidence="4">
    <location>
        <begin position="13"/>
        <end position="330"/>
    </location>
</feature>
<reference evidence="5 6" key="1">
    <citation type="submission" date="2018-05" db="EMBL/GenBank/DDBJ databases">
        <authorList>
            <person name="Zhang Y.-J."/>
        </authorList>
    </citation>
    <scope>NUCLEOTIDE SEQUENCE [LARGE SCALE GENOMIC DNA]</scope>
    <source>
        <strain evidence="5 6">CY04</strain>
    </source>
</reference>